<evidence type="ECO:0000313" key="8">
    <source>
        <dbReference type="EMBL" id="CAH2986986.1"/>
    </source>
</evidence>
<keyword evidence="5" id="KW-0539">Nucleus</keyword>
<reference evidence="8" key="1">
    <citation type="submission" date="2021-12" db="EMBL/GenBank/DDBJ databases">
        <authorList>
            <person name="King R."/>
        </authorList>
    </citation>
    <scope>NUCLEOTIDE SEQUENCE</scope>
</reference>
<evidence type="ECO:0000313" key="9">
    <source>
        <dbReference type="Proteomes" id="UP001153292"/>
    </source>
</evidence>
<feature type="region of interest" description="Disordered" evidence="6">
    <location>
        <begin position="492"/>
        <end position="541"/>
    </location>
</feature>
<dbReference type="InterPro" id="IPR008906">
    <property type="entry name" value="HATC_C_dom"/>
</dbReference>
<evidence type="ECO:0000259" key="7">
    <source>
        <dbReference type="Pfam" id="PF05699"/>
    </source>
</evidence>
<name>A0ABN8L9M9_CHISP</name>
<proteinExistence type="predicted"/>
<dbReference type="InterPro" id="IPR012337">
    <property type="entry name" value="RNaseH-like_sf"/>
</dbReference>
<dbReference type="SUPFAM" id="SSF53098">
    <property type="entry name" value="Ribonuclease H-like"/>
    <property type="match status" value="1"/>
</dbReference>
<dbReference type="EMBL" id="OU963916">
    <property type="protein sequence ID" value="CAH2986986.1"/>
    <property type="molecule type" value="Genomic_DNA"/>
</dbReference>
<feature type="compositionally biased region" description="Basic and acidic residues" evidence="6">
    <location>
        <begin position="493"/>
        <end position="503"/>
    </location>
</feature>
<gene>
    <name evidence="8" type="ORF">CHILSU_LOCUS6649</name>
</gene>
<comment type="subcellular location">
    <subcellularLocation>
        <location evidence="1">Nucleus</location>
    </subcellularLocation>
</comment>
<keyword evidence="4" id="KW-0862">Zinc</keyword>
<evidence type="ECO:0000256" key="5">
    <source>
        <dbReference type="ARBA" id="ARBA00023242"/>
    </source>
</evidence>
<keyword evidence="9" id="KW-1185">Reference proteome</keyword>
<dbReference type="Pfam" id="PF05699">
    <property type="entry name" value="Dimer_Tnp_hAT"/>
    <property type="match status" value="1"/>
</dbReference>
<dbReference type="PANTHER" id="PTHR46481:SF10">
    <property type="entry name" value="ZINC FINGER BED DOMAIN-CONTAINING PROTEIN 39"/>
    <property type="match status" value="1"/>
</dbReference>
<feature type="domain" description="HAT C-terminal dimerisation" evidence="7">
    <location>
        <begin position="580"/>
        <end position="658"/>
    </location>
</feature>
<evidence type="ECO:0000256" key="3">
    <source>
        <dbReference type="ARBA" id="ARBA00022771"/>
    </source>
</evidence>
<keyword evidence="2" id="KW-0479">Metal-binding</keyword>
<evidence type="ECO:0000256" key="2">
    <source>
        <dbReference type="ARBA" id="ARBA00022723"/>
    </source>
</evidence>
<dbReference type="Proteomes" id="UP001153292">
    <property type="component" value="Chromosome 23"/>
</dbReference>
<dbReference type="PANTHER" id="PTHR46481">
    <property type="entry name" value="ZINC FINGER BED DOMAIN-CONTAINING PROTEIN 4"/>
    <property type="match status" value="1"/>
</dbReference>
<feature type="compositionally biased region" description="Polar residues" evidence="6">
    <location>
        <begin position="505"/>
        <end position="541"/>
    </location>
</feature>
<accession>A0ABN8L9M9</accession>
<protein>
    <recommendedName>
        <fullName evidence="7">HAT C-terminal dimerisation domain-containing protein</fullName>
    </recommendedName>
</protein>
<evidence type="ECO:0000256" key="6">
    <source>
        <dbReference type="SAM" id="MobiDB-lite"/>
    </source>
</evidence>
<keyword evidence="3" id="KW-0863">Zinc-finger</keyword>
<evidence type="ECO:0000256" key="1">
    <source>
        <dbReference type="ARBA" id="ARBA00004123"/>
    </source>
</evidence>
<evidence type="ECO:0000256" key="4">
    <source>
        <dbReference type="ARBA" id="ARBA00022833"/>
    </source>
</evidence>
<organism evidence="8 9">
    <name type="scientific">Chilo suppressalis</name>
    <name type="common">Asiatic rice borer moth</name>
    <dbReference type="NCBI Taxonomy" id="168631"/>
    <lineage>
        <taxon>Eukaryota</taxon>
        <taxon>Metazoa</taxon>
        <taxon>Ecdysozoa</taxon>
        <taxon>Arthropoda</taxon>
        <taxon>Hexapoda</taxon>
        <taxon>Insecta</taxon>
        <taxon>Pterygota</taxon>
        <taxon>Neoptera</taxon>
        <taxon>Endopterygota</taxon>
        <taxon>Lepidoptera</taxon>
        <taxon>Glossata</taxon>
        <taxon>Ditrysia</taxon>
        <taxon>Pyraloidea</taxon>
        <taxon>Crambidae</taxon>
        <taxon>Crambinae</taxon>
        <taxon>Chilo</taxon>
    </lineage>
</organism>
<dbReference type="InterPro" id="IPR052035">
    <property type="entry name" value="ZnF_BED_domain_contain"/>
</dbReference>
<sequence length="663" mass="76466">MGRKRKNKIYSYFDYDKEINKSKCLIEGCGLTMKGNHGSNLLRHFYTQHRTKYDELKKRVELEKQNDLTTKTESSTTLTVIDNCVNLVAVHGRPFTLLQDEAFQNLIQLIPNMNKSYISPTNIKTKIEEKAYEIRRQIYKETENKLLCLKVDVASVKSRRFLGINLQYIKDATLVLRNLSVLELHERNTATFLKDTIITVLSRYGITINQIYSLTSDNGANMLAMSRQIADLQAILDETAEDKDSSSEDNIDWDYWESDNLHGHQQLVDNLNNIEFEDIVEHETLSRMTAVRCAAHTLQLAVKDACLELQPFLEECRQAVRVLRTPNVALVLRQNNLPQAILDCPTRWDSIVNMLERLMRLKQFCSTHTLSLQIEENSWTKIEQNLQALKPCRELSKTLQKEQIIMGDFYIAWLKCKLEVENMNTPLAILLGICMTEREYLLLTNDVFLSALYLDPRVNSTLSDEHCEKARNHLIATYQRYLTLSTMESTPRQNKDYGLEAHDLPNSTSTSDQCLESASNNIESQPSRSVEEGNQPSTSSAIISPNVSIDIFLQRQHRERRYPTVNNTVRAERVLLNNSLKNFLDEPLLPSNANILEFWKNRKITNHQLYLLSQITLATPPTQVSVERLFSSLKFVLNNLRMSLKDSSVEDILVVRNNTFYNK</sequence>